<proteinExistence type="predicted"/>
<accession>A0ABT7LAT2</accession>
<name>A0ABT7LAT2_9BACI</name>
<evidence type="ECO:0008006" key="5">
    <source>
        <dbReference type="Google" id="ProtNLM"/>
    </source>
</evidence>
<feature type="compositionally biased region" description="Low complexity" evidence="1">
    <location>
        <begin position="91"/>
        <end position="129"/>
    </location>
</feature>
<feature type="transmembrane region" description="Helical" evidence="2">
    <location>
        <begin position="12"/>
        <end position="32"/>
    </location>
</feature>
<keyword evidence="2" id="KW-0812">Transmembrane</keyword>
<keyword evidence="4" id="KW-1185">Reference proteome</keyword>
<keyword evidence="2" id="KW-0472">Membrane</keyword>
<feature type="transmembrane region" description="Helical" evidence="2">
    <location>
        <begin position="39"/>
        <end position="56"/>
    </location>
</feature>
<evidence type="ECO:0000313" key="4">
    <source>
        <dbReference type="Proteomes" id="UP001235343"/>
    </source>
</evidence>
<gene>
    <name evidence="3" type="ORF">QQS35_21305</name>
</gene>
<reference evidence="3 4" key="1">
    <citation type="submission" date="2023-06" db="EMBL/GenBank/DDBJ databases">
        <title>Aquibacillus rhizosphaerae LR5S19.</title>
        <authorList>
            <person name="Sun J.-Q."/>
        </authorList>
    </citation>
    <scope>NUCLEOTIDE SEQUENCE [LARGE SCALE GENOMIC DNA]</scope>
    <source>
        <strain evidence="3 4">LR5S19</strain>
    </source>
</reference>
<organism evidence="3 4">
    <name type="scientific">Aquibacillus rhizosphaerae</name>
    <dbReference type="NCBI Taxonomy" id="3051431"/>
    <lineage>
        <taxon>Bacteria</taxon>
        <taxon>Bacillati</taxon>
        <taxon>Bacillota</taxon>
        <taxon>Bacilli</taxon>
        <taxon>Bacillales</taxon>
        <taxon>Bacillaceae</taxon>
        <taxon>Aquibacillus</taxon>
    </lineage>
</organism>
<feature type="region of interest" description="Disordered" evidence="1">
    <location>
        <begin position="91"/>
        <end position="139"/>
    </location>
</feature>
<protein>
    <recommendedName>
        <fullName evidence="5">Holin</fullName>
    </recommendedName>
</protein>
<dbReference type="RefSeq" id="WP_285934271.1">
    <property type="nucleotide sequence ID" value="NZ_JASTZU010000063.1"/>
</dbReference>
<evidence type="ECO:0000313" key="3">
    <source>
        <dbReference type="EMBL" id="MDL4842979.1"/>
    </source>
</evidence>
<evidence type="ECO:0000256" key="1">
    <source>
        <dbReference type="SAM" id="MobiDB-lite"/>
    </source>
</evidence>
<keyword evidence="2" id="KW-1133">Transmembrane helix</keyword>
<dbReference type="Proteomes" id="UP001235343">
    <property type="component" value="Unassembled WGS sequence"/>
</dbReference>
<evidence type="ECO:0000256" key="2">
    <source>
        <dbReference type="SAM" id="Phobius"/>
    </source>
</evidence>
<comment type="caution">
    <text evidence="3">The sequence shown here is derived from an EMBL/GenBank/DDBJ whole genome shotgun (WGS) entry which is preliminary data.</text>
</comment>
<sequence>MIDINQLDPANLATISAIVAALVTVIGNAFTVPKRYRSLLAIGFAMIIVFLPQLLLNKVLTALIIGLTASGVYSQIKPSKLLDNLNLKDTNTTTTTNNSSNSSNAENTATSGNNNNSNNNTSGTKNNADNKTKNKIRYY</sequence>
<dbReference type="EMBL" id="JASTZU010000063">
    <property type="protein sequence ID" value="MDL4842979.1"/>
    <property type="molecule type" value="Genomic_DNA"/>
</dbReference>